<keyword evidence="4" id="KW-1185">Reference proteome</keyword>
<feature type="region of interest" description="Disordered" evidence="2">
    <location>
        <begin position="686"/>
        <end position="1026"/>
    </location>
</feature>
<organism evidence="3 4">
    <name type="scientific">Ectocarpus siliculosus</name>
    <name type="common">Brown alga</name>
    <name type="synonym">Conferva siliculosa</name>
    <dbReference type="NCBI Taxonomy" id="2880"/>
    <lineage>
        <taxon>Eukaryota</taxon>
        <taxon>Sar</taxon>
        <taxon>Stramenopiles</taxon>
        <taxon>Ochrophyta</taxon>
        <taxon>PX clade</taxon>
        <taxon>Phaeophyceae</taxon>
        <taxon>Ectocarpales</taxon>
        <taxon>Ectocarpaceae</taxon>
        <taxon>Ectocarpus</taxon>
    </lineage>
</organism>
<feature type="compositionally biased region" description="Low complexity" evidence="2">
    <location>
        <begin position="9"/>
        <end position="22"/>
    </location>
</feature>
<dbReference type="Proteomes" id="UP000002630">
    <property type="component" value="Linkage Group LG26"/>
</dbReference>
<feature type="compositionally biased region" description="Basic and acidic residues" evidence="2">
    <location>
        <begin position="150"/>
        <end position="165"/>
    </location>
</feature>
<feature type="compositionally biased region" description="Polar residues" evidence="2">
    <location>
        <begin position="425"/>
        <end position="439"/>
    </location>
</feature>
<name>D7G5P3_ECTSI</name>
<gene>
    <name evidence="3" type="ORF">Esi_0067_0016</name>
</gene>
<feature type="compositionally biased region" description="Basic and acidic residues" evidence="2">
    <location>
        <begin position="695"/>
        <end position="705"/>
    </location>
</feature>
<dbReference type="EMBL" id="FN649751">
    <property type="protein sequence ID" value="CBJ27340.1"/>
    <property type="molecule type" value="Genomic_DNA"/>
</dbReference>
<reference evidence="3 4" key="1">
    <citation type="journal article" date="2010" name="Nature">
        <title>The Ectocarpus genome and the independent evolution of multicellularity in brown algae.</title>
        <authorList>
            <person name="Cock J.M."/>
            <person name="Sterck L."/>
            <person name="Rouze P."/>
            <person name="Scornet D."/>
            <person name="Allen A.E."/>
            <person name="Amoutzias G."/>
            <person name="Anthouard V."/>
            <person name="Artiguenave F."/>
            <person name="Aury J.M."/>
            <person name="Badger J.H."/>
            <person name="Beszteri B."/>
            <person name="Billiau K."/>
            <person name="Bonnet E."/>
            <person name="Bothwell J.H."/>
            <person name="Bowler C."/>
            <person name="Boyen C."/>
            <person name="Brownlee C."/>
            <person name="Carrano C.J."/>
            <person name="Charrier B."/>
            <person name="Cho G.Y."/>
            <person name="Coelho S.M."/>
            <person name="Collen J."/>
            <person name="Corre E."/>
            <person name="Da Silva C."/>
            <person name="Delage L."/>
            <person name="Delaroque N."/>
            <person name="Dittami S.M."/>
            <person name="Doulbeau S."/>
            <person name="Elias M."/>
            <person name="Farnham G."/>
            <person name="Gachon C.M."/>
            <person name="Gschloessl B."/>
            <person name="Heesch S."/>
            <person name="Jabbari K."/>
            <person name="Jubin C."/>
            <person name="Kawai H."/>
            <person name="Kimura K."/>
            <person name="Kloareg B."/>
            <person name="Kupper F.C."/>
            <person name="Lang D."/>
            <person name="Le Bail A."/>
            <person name="Leblanc C."/>
            <person name="Lerouge P."/>
            <person name="Lohr M."/>
            <person name="Lopez P.J."/>
            <person name="Martens C."/>
            <person name="Maumus F."/>
            <person name="Michel G."/>
            <person name="Miranda-Saavedra D."/>
            <person name="Morales J."/>
            <person name="Moreau H."/>
            <person name="Motomura T."/>
            <person name="Nagasato C."/>
            <person name="Napoli C.A."/>
            <person name="Nelson D.R."/>
            <person name="Nyvall-Collen P."/>
            <person name="Peters A.F."/>
            <person name="Pommier C."/>
            <person name="Potin P."/>
            <person name="Poulain J."/>
            <person name="Quesneville H."/>
            <person name="Read B."/>
            <person name="Rensing S.A."/>
            <person name="Ritter A."/>
            <person name="Rousvoal S."/>
            <person name="Samanta M."/>
            <person name="Samson G."/>
            <person name="Schroeder D.C."/>
            <person name="Segurens B."/>
            <person name="Strittmatter M."/>
            <person name="Tonon T."/>
            <person name="Tregear J.W."/>
            <person name="Valentin K."/>
            <person name="von Dassow P."/>
            <person name="Yamagishi T."/>
            <person name="Van de Peer Y."/>
            <person name="Wincker P."/>
        </authorList>
    </citation>
    <scope>NUCLEOTIDE SEQUENCE [LARGE SCALE GENOMIC DNA]</scope>
    <source>
        <strain evidence="4">Ec32 / CCAP1310/4</strain>
    </source>
</reference>
<dbReference type="AlphaFoldDB" id="D7G5P3"/>
<dbReference type="EMBL" id="FN648894">
    <property type="protein sequence ID" value="CBJ27340.1"/>
    <property type="molecule type" value="Genomic_DNA"/>
</dbReference>
<feature type="region of interest" description="Disordered" evidence="2">
    <location>
        <begin position="1"/>
        <end position="239"/>
    </location>
</feature>
<feature type="compositionally biased region" description="Basic and acidic residues" evidence="2">
    <location>
        <begin position="220"/>
        <end position="231"/>
    </location>
</feature>
<feature type="region of interest" description="Disordered" evidence="2">
    <location>
        <begin position="548"/>
        <end position="582"/>
    </location>
</feature>
<feature type="compositionally biased region" description="Basic and acidic residues" evidence="2">
    <location>
        <begin position="184"/>
        <end position="200"/>
    </location>
</feature>
<evidence type="ECO:0000256" key="2">
    <source>
        <dbReference type="SAM" id="MobiDB-lite"/>
    </source>
</evidence>
<evidence type="ECO:0000313" key="3">
    <source>
        <dbReference type="EMBL" id="CBJ27340.1"/>
    </source>
</evidence>
<dbReference type="OrthoDB" id="10654296at2759"/>
<feature type="coiled-coil region" evidence="1">
    <location>
        <begin position="317"/>
        <end position="358"/>
    </location>
</feature>
<protein>
    <submittedName>
        <fullName evidence="3">Uncharacterized protein</fullName>
    </submittedName>
</protein>
<accession>D7G5P3</accession>
<dbReference type="InParanoid" id="D7G5P3"/>
<proteinExistence type="predicted"/>
<feature type="compositionally biased region" description="Polar residues" evidence="2">
    <location>
        <begin position="203"/>
        <end position="217"/>
    </location>
</feature>
<feature type="compositionally biased region" description="Low complexity" evidence="2">
    <location>
        <begin position="748"/>
        <end position="758"/>
    </location>
</feature>
<evidence type="ECO:0000256" key="1">
    <source>
        <dbReference type="SAM" id="Coils"/>
    </source>
</evidence>
<feature type="coiled-coil region" evidence="1">
    <location>
        <begin position="473"/>
        <end position="525"/>
    </location>
</feature>
<evidence type="ECO:0000313" key="4">
    <source>
        <dbReference type="Proteomes" id="UP000002630"/>
    </source>
</evidence>
<sequence>MNPSDDTETSCSTSSSSSGPGSRPERVAVGASPGSEVWSPAAVEHARSGAPSPSCAGGRGGGGEWWLNDARAFESQGKAPHDTATYDDDDDTTRVTVTSPARRRTEASSTTARNRRGGEDKPTYGSNSPRQRPLSAPPKVYQYPFSRQSELGKEEASTGRLRSRETIGGQTGTTDGSAEVLEPDGCKTVRGRDGKGDPGRDANLTSQQRLSLSSIFGSASERRTSENKQSDARSSMLVSENEGAVKRGIARSAFLEGRNEGGDGSNAGASLSPQTYGLHRWKEYAVLRHGGNKRFVNSQHGREILVETASTIRTKEVADLNRELKEMRALVQELHSALHAEQVEKSNLQAKIVLLEREVEGMDFARRRWLRENASNRGRGSNLERRLAGNTGNLRTFLFGADAKPEATRQLATRDASEAPGTFRPSATCSGSPVASSRAHSGVGGAATTASEMSTGEEGDRDMAAIGGTTAERNAVRRARETAELERSELRRRHDVEMTAKQSRIERLKLEVRRLEAERDGLKQAAETQVGLFKDGYAELKTCLEEMKAHGQSPPPDTSRSPADSCSEEQARPGGDGRGTIKSAEGRERWMQTMLATEEGLNCQVRMLQGLLLEAVSAATPTVVMPAAVTQAVDSIRQGLGLPPLVHSPERAAPALRGMPFSSSSRYPTAAAAATVAVAESMHSSSDLETAGCGPHRESGVERHFRQGPRVESPTQYGPSERGQQSRHYHHQIHGDRRPPGLTATPDATSVSSTAESTTTDKRLEVDATGGTSSQGKVAGRDIRPNDVDDDDNSSCTGSEGSGTLWVRVAPTDESSSVEEDLNSPSSQASYRHHGIGPGASRWRGRDDILERYLGGGRGGVPNENPEPEGQPEGNQPSHEWPSSPRARSAAGPGNGRRSRWQTPERGSIRNSDTDRPHSGPGEETLIRNLPDESGAGAERGNRRRRMLGAKLAASGGAMSVGSLEGMRTTNPSDTRPCVLDVVEHDGSLSGDGKCTRNASSEGWGRRDKLPAGVQKAISNEFDGHR</sequence>
<feature type="region of interest" description="Disordered" evidence="2">
    <location>
        <begin position="406"/>
        <end position="462"/>
    </location>
</feature>
<keyword evidence="1" id="KW-0175">Coiled coil</keyword>